<feature type="region of interest" description="Disordered" evidence="1">
    <location>
        <begin position="499"/>
        <end position="518"/>
    </location>
</feature>
<accession>A0A8H7T7K3</accession>
<evidence type="ECO:0000313" key="3">
    <source>
        <dbReference type="EMBL" id="KAG4413751.1"/>
    </source>
</evidence>
<gene>
    <name evidence="3" type="ORF">IFR04_013101</name>
</gene>
<dbReference type="AlphaFoldDB" id="A0A8H7T7K3"/>
<feature type="chain" id="PRO_5034458058" evidence="2">
    <location>
        <begin position="19"/>
        <end position="662"/>
    </location>
</feature>
<dbReference type="OrthoDB" id="6513042at2759"/>
<comment type="caution">
    <text evidence="3">The sequence shown here is derived from an EMBL/GenBank/DDBJ whole genome shotgun (WGS) entry which is preliminary data.</text>
</comment>
<organism evidence="3 4">
    <name type="scientific">Cadophora malorum</name>
    <dbReference type="NCBI Taxonomy" id="108018"/>
    <lineage>
        <taxon>Eukaryota</taxon>
        <taxon>Fungi</taxon>
        <taxon>Dikarya</taxon>
        <taxon>Ascomycota</taxon>
        <taxon>Pezizomycotina</taxon>
        <taxon>Leotiomycetes</taxon>
        <taxon>Helotiales</taxon>
        <taxon>Ploettnerulaceae</taxon>
        <taxon>Cadophora</taxon>
    </lineage>
</organism>
<feature type="region of interest" description="Disordered" evidence="1">
    <location>
        <begin position="571"/>
        <end position="597"/>
    </location>
</feature>
<name>A0A8H7T7K3_9HELO</name>
<dbReference type="EMBL" id="JAFJYH010000297">
    <property type="protein sequence ID" value="KAG4413751.1"/>
    <property type="molecule type" value="Genomic_DNA"/>
</dbReference>
<feature type="signal peptide" evidence="2">
    <location>
        <begin position="1"/>
        <end position="18"/>
    </location>
</feature>
<keyword evidence="2" id="KW-0732">Signal</keyword>
<reference evidence="3" key="1">
    <citation type="submission" date="2021-02" db="EMBL/GenBank/DDBJ databases">
        <title>Genome sequence Cadophora malorum strain M34.</title>
        <authorList>
            <person name="Stefanovic E."/>
            <person name="Vu D."/>
            <person name="Scully C."/>
            <person name="Dijksterhuis J."/>
            <person name="Roader J."/>
            <person name="Houbraken J."/>
        </authorList>
    </citation>
    <scope>NUCLEOTIDE SEQUENCE</scope>
    <source>
        <strain evidence="3">M34</strain>
    </source>
</reference>
<sequence length="662" mass="67095">MRASNVAILLELFAVAKAQTAIISESPLMTAGIIAPPAAPDRANPPPPPGAAMPAPMMPLATGPSAAAGGDPIIDLKPLMTAGIIAGSMKLNEAIGIPQPDNAPAPSINSASLAMAGIVGGAAAAPQATSPPAPGAPTLPPGINSATLMTAGIVASAQPTGATAGVPQPAAANPSAIESSTLTPAGIVQGNTTTNPTGGVVGAQPAAGNATTPAASMGMMNAGSSKIAVSIPWGRGTMALTRVILPDKSVVETFSQTQRQLIVNQNPSPLTANHVIGSTGQPFVQLQQNSMTIATNGAIDLVGAQIELPMDPTMLQQAGNITPENTFVAKLSPDKQAWMVMEGIKSVNTTDNTVRIVKMTNIDGEYMAIGRMTTETSNVLSPFGQDVNVTGSGIQEIEFNDGFRMSLKATQQMTVNTNVVNGVSTTMTAAVGAPINNYRYLVTSNLGGVQPNLNQMQAVVQLPLNTDRVMQMATAMGVDANGAITLGVAQRSILLNPGGATNLQPNKVKRQDQSPTQNNPVATQLLLSPTFTPIAARAAIDQVNARVAIPVNNINGEFIVTMAKATGQTAQGAGQPAPAGETGINGTTTAGGAGAEPAGSITMTMNELRSMMARQANGGVFLAEAMFTGATPDQAAAAASGLKLTTRRNKVQGPTKALPFVG</sequence>
<evidence type="ECO:0000256" key="1">
    <source>
        <dbReference type="SAM" id="MobiDB-lite"/>
    </source>
</evidence>
<keyword evidence="4" id="KW-1185">Reference proteome</keyword>
<dbReference type="Proteomes" id="UP000664132">
    <property type="component" value="Unassembled WGS sequence"/>
</dbReference>
<feature type="compositionally biased region" description="Low complexity" evidence="1">
    <location>
        <begin position="571"/>
        <end position="588"/>
    </location>
</feature>
<evidence type="ECO:0000313" key="4">
    <source>
        <dbReference type="Proteomes" id="UP000664132"/>
    </source>
</evidence>
<proteinExistence type="predicted"/>
<protein>
    <submittedName>
        <fullName evidence="3">Uncharacterized protein</fullName>
    </submittedName>
</protein>
<evidence type="ECO:0000256" key="2">
    <source>
        <dbReference type="SAM" id="SignalP"/>
    </source>
</evidence>